<dbReference type="Pfam" id="PF13517">
    <property type="entry name" value="FG-GAP_3"/>
    <property type="match status" value="2"/>
</dbReference>
<dbReference type="Proteomes" id="UP000252707">
    <property type="component" value="Unassembled WGS sequence"/>
</dbReference>
<dbReference type="Pfam" id="PF12256">
    <property type="entry name" value="TcdB_toxin_midN"/>
    <property type="match status" value="1"/>
</dbReference>
<keyword evidence="2" id="KW-0964">Secreted</keyword>
<dbReference type="InterPro" id="IPR028994">
    <property type="entry name" value="Integrin_alpha_N"/>
</dbReference>
<dbReference type="InterPro" id="IPR031325">
    <property type="entry name" value="RHS_repeat"/>
</dbReference>
<dbReference type="NCBIfam" id="TIGR03696">
    <property type="entry name" value="Rhs_assc_core"/>
    <property type="match status" value="1"/>
</dbReference>
<evidence type="ECO:0000259" key="8">
    <source>
        <dbReference type="Pfam" id="PF12256"/>
    </source>
</evidence>
<keyword evidence="7" id="KW-0812">Transmembrane</keyword>
<dbReference type="InterPro" id="IPR056823">
    <property type="entry name" value="TEN-like_YD-shell"/>
</dbReference>
<protein>
    <submittedName>
        <fullName evidence="10">RHS repeat-associated protein</fullName>
    </submittedName>
</protein>
<keyword evidence="3" id="KW-0732">Signal</keyword>
<dbReference type="SUPFAM" id="SSF69318">
    <property type="entry name" value="Integrin alpha N-terminal domain"/>
    <property type="match status" value="2"/>
</dbReference>
<dbReference type="Gene3D" id="2.180.10.10">
    <property type="entry name" value="RHS repeat-associated core"/>
    <property type="match status" value="3"/>
</dbReference>
<feature type="transmembrane region" description="Helical" evidence="7">
    <location>
        <begin position="2035"/>
        <end position="2056"/>
    </location>
</feature>
<keyword evidence="6" id="KW-0175">Coiled coil</keyword>
<dbReference type="InterPro" id="IPR022385">
    <property type="entry name" value="Rhs_assc_core"/>
</dbReference>
<evidence type="ECO:0000259" key="9">
    <source>
        <dbReference type="Pfam" id="PF25023"/>
    </source>
</evidence>
<keyword evidence="4" id="KW-0677">Repeat</keyword>
<dbReference type="Gene3D" id="2.130.10.130">
    <property type="entry name" value="Integrin alpha, N-terminal"/>
    <property type="match status" value="1"/>
</dbReference>
<dbReference type="InterPro" id="IPR006530">
    <property type="entry name" value="YD"/>
</dbReference>
<evidence type="ECO:0000256" key="3">
    <source>
        <dbReference type="ARBA" id="ARBA00022729"/>
    </source>
</evidence>
<dbReference type="EMBL" id="QPJY01000002">
    <property type="protein sequence ID" value="RCX31658.1"/>
    <property type="molecule type" value="Genomic_DNA"/>
</dbReference>
<keyword evidence="7" id="KW-0472">Membrane</keyword>
<evidence type="ECO:0000256" key="6">
    <source>
        <dbReference type="SAM" id="Coils"/>
    </source>
</evidence>
<dbReference type="GO" id="GO:0005576">
    <property type="term" value="C:extracellular region"/>
    <property type="evidence" value="ECO:0007669"/>
    <property type="project" value="UniProtKB-SubCell"/>
</dbReference>
<dbReference type="InterPro" id="IPR022045">
    <property type="entry name" value="TcdB_toxin_mid/N"/>
</dbReference>
<sequence length="2267" mass="247190">MDEQGTATYSIPLQVPPGTAGMQPELSLSYSGRSGNGLLGVGWSLGGLSTIHRCAATIAQDSFTDGVDLERDRFCLDGQRLIAVAGEYGLDGAEYRTEIDSQVKVVSYGQAGGGPAWFRVWTKSGQIMDYGNSADSVVAVDPTGDVLTWSVSRISDTVGNYFSFTYHNDASSGEHHPLRIDYTGNDPAGVPPYAQVLFDYEVRSDTTFGYALGYRREQNVRLASVQMRVDGVLAREYRLSYEQSAITGRSRIRSVRECGMEGGCLPALEFTWQEGQKGFIEEPAWGIDDPDFNFSYKENPDVGFRALDLNGDGLIDFLRARAKGDERSHAAFINTGNGFTRDDTWSLAAYPSAHFVRDDGYKDAGMQIVDLNSDGLPDLLRAYDSSSWDYHMAFLNTGEGFVEDASWKIPDAKAEFVWDTDDAGTRIVDLNGDGRPDLVTGFKWSDTGEKYRSYVNTGSGFVRQDDWTVPYQQDAQFADSSHTDEGARLVDLNGDQLPDILKLRRWDGGSTRLGFLNTGEHFERNDGWLPADAGFSFSYKSDWDGAESVDLNGDGLADLLQIQVLETGVRVSRAYINTGTGYVEDAGWHIADEQIKFQHKTKDRGLRLADLNGDGLADLLAAYRDGTLVVRAAYINTGRGFVRDDDWNFPGTITYDNQSDDVFAVKDAGYPRGLQILDINGDGLADLLRAHSYEYGSRHTAFINRGPVPDLLLGVRDALGAETALTYSSLTDKGIYTKGAGAVFPQQDFQAPLPVVSAVESSDGAGGTYRLEYRYAGARVHLQGRGFLGFERVESTDSRTGHQTITGYRQDFPYAGLAGWTEQRLADGTLVQRVESTYDALPSANGAVRFPYAATTVERSYELTGALTTQVTTQSAYDGFGNPTQVVVTTEGGGEVFVKETVNTYDNDPALWHLGRLRRAVVTHRGTDGDVQVRTSAFEYAPVTGLLTREVIEPDSPTAWQATDYEYDAFGNKVRATLSGPDLESRVTTTGYDARGRFATTTANALGHSETRVHHPAFGGVQSLTGPNGLTTTWTYDEFGRQVLEQRADGTVTEKQFEWCDAAAGCMAGAVYRVTTLNTGNAPNTLYYDILGREIRKEGRGFDGTPVYQDTVYNAIGQVARASLPYAVGEAAHWVETAYDALGRETAITQPGPGGSASVTETHYAGLSTTVVDPLGRQKTTTRNALGKVVHVQEEEGAWLTHGYDAAGNLVRTDAGGVVTTMAYDIRGRKVAMDDPDMGHWEYRYNAVGELVWQRDAKGQEVSIVYDRLGRMVQRDEPEGATTWTYDTAAGGVGKLAEVSGPGGYRETYGYDALGRPALTTTYAEGESFSVLTGYDAAGRVARVTRPQGFVVENVYNELGYLEAVRSPSGQVTDYDYAHLAEIIASLDDAIADLLAQATYYNGLAEDYRQQAAAYQALAADLEQQSDADLETAQLLREAAAQLIAHAEILEASAADKQAQADQLYAEADALIEIAELSDPYFRSYYLNEAALKQAEADDLLLQAEAELQQAADERAQAADDIAQAEALEQAASDAQATMALHLAEADRLLDLAEAAALEAERTSTLAANLQEVATHYAAMQADGDNIYYWRAKDRDAAGRLTAEIAGNGLVTDRIYDSGTGQLQAIMSGFGTAQAIRYLEYDYDALNNVTARHDRVQDLSETFAYDRLDRLTQSTVSGSFGDIPYNHAVDYQYDALGNITHKSDVGDYTYGAGNTAPGQIGPHALVSAGSDPDGYQYDANGNMTSGGGRVIGWTSFDKPMAFQRGDYQTLFAYGPDRSRYLKVSNTSRTLYVGKLYERELFADGQVKHKHFIYAGGELVAIQVKAEEDGAPLPDETRYLHRDNLGSIDTITDGRGNIVERLSYTPFGARRAGDWRATDPFNPAGLMLASFTNRGFTGHEHVEEMGLIHMNGRVYDPVLGRFLSADPNVQFPHASQSYNRYSYVLNNPLKYTDPSGYFLKKLWKSVKKFVKEYWRPIVAIALAIVTYGAMSAWLGNMMVMGPMSCAPMFTAAQIGIMSGAAAGFVSGVVLGGSLEAGVKGAITGGIMGGLNAALANADFGLRMLSRGAVSSAIAHVRGGDWKRAFLFSMAVDVARTGWQYTMRHTDRLYAAACVQSGSCRSDELGYPSDGGRVIQPGISESEWSKVPRFLQRFLRAGMAEEGSGSHLYDPGQPTCEFLGHAVCGAVRGFVRQVSKPHDWGNSWSYNRDSSSGYYGFRIEGGGYADLSSRVAYETAIQAWSFATMPVMAGFTGFALYGDYVNPELLERR</sequence>
<evidence type="ECO:0000256" key="5">
    <source>
        <dbReference type="ARBA" id="ARBA00023026"/>
    </source>
</evidence>
<dbReference type="PANTHER" id="PTHR32305:SF15">
    <property type="entry name" value="PROTEIN RHSA-RELATED"/>
    <property type="match status" value="1"/>
</dbReference>
<comment type="subcellular location">
    <subcellularLocation>
        <location evidence="1">Secreted</location>
    </subcellularLocation>
</comment>
<keyword evidence="5" id="KW-0843">Virulence</keyword>
<dbReference type="Pfam" id="PF03534">
    <property type="entry name" value="SpvB"/>
    <property type="match status" value="1"/>
</dbReference>
<evidence type="ECO:0000256" key="4">
    <source>
        <dbReference type="ARBA" id="ARBA00022737"/>
    </source>
</evidence>
<evidence type="ECO:0000313" key="10">
    <source>
        <dbReference type="EMBL" id="RCX31658.1"/>
    </source>
</evidence>
<name>A0A369CEK1_9GAMM</name>
<accession>A0A369CEK1</accession>
<proteinExistence type="predicted"/>
<evidence type="ECO:0000256" key="2">
    <source>
        <dbReference type="ARBA" id="ARBA00022525"/>
    </source>
</evidence>
<feature type="domain" description="Teneurin-like YD-shell" evidence="9">
    <location>
        <begin position="1182"/>
        <end position="1365"/>
    </location>
</feature>
<dbReference type="NCBIfam" id="TIGR01643">
    <property type="entry name" value="YD_repeat_2x"/>
    <property type="match status" value="2"/>
</dbReference>
<keyword evidence="7" id="KW-1133">Transmembrane helix</keyword>
<feature type="transmembrane region" description="Helical" evidence="7">
    <location>
        <begin position="2005"/>
        <end position="2029"/>
    </location>
</feature>
<feature type="transmembrane region" description="Helical" evidence="7">
    <location>
        <begin position="1972"/>
        <end position="1993"/>
    </location>
</feature>
<keyword evidence="11" id="KW-1185">Reference proteome</keyword>
<reference evidence="10 11" key="1">
    <citation type="submission" date="2018-07" db="EMBL/GenBank/DDBJ databases">
        <title>Genomic Encyclopedia of Type Strains, Phase IV (KMG-IV): sequencing the most valuable type-strain genomes for metagenomic binning, comparative biology and taxonomic classification.</title>
        <authorList>
            <person name="Goeker M."/>
        </authorList>
    </citation>
    <scope>NUCLEOTIDE SEQUENCE [LARGE SCALE GENOMIC DNA]</scope>
    <source>
        <strain evidence="10 11">DSM 26407</strain>
    </source>
</reference>
<comment type="caution">
    <text evidence="10">The sequence shown here is derived from an EMBL/GenBank/DDBJ whole genome shotgun (WGS) entry which is preliminary data.</text>
</comment>
<organism evidence="10 11">
    <name type="scientific">Thioalbus denitrificans</name>
    <dbReference type="NCBI Taxonomy" id="547122"/>
    <lineage>
        <taxon>Bacteria</taxon>
        <taxon>Pseudomonadati</taxon>
        <taxon>Pseudomonadota</taxon>
        <taxon>Gammaproteobacteria</taxon>
        <taxon>Chromatiales</taxon>
        <taxon>Ectothiorhodospiraceae</taxon>
        <taxon>Thioalbus</taxon>
    </lineage>
</organism>
<feature type="coiled-coil region" evidence="6">
    <location>
        <begin position="1405"/>
        <end position="1563"/>
    </location>
</feature>
<gene>
    <name evidence="10" type="ORF">DFQ59_1021</name>
</gene>
<dbReference type="Pfam" id="PF25023">
    <property type="entry name" value="TEN_YD-shell"/>
    <property type="match status" value="1"/>
</dbReference>
<evidence type="ECO:0000256" key="7">
    <source>
        <dbReference type="SAM" id="Phobius"/>
    </source>
</evidence>
<dbReference type="InterPro" id="IPR050708">
    <property type="entry name" value="T6SS_VgrG/RHS"/>
</dbReference>
<dbReference type="InterPro" id="IPR003284">
    <property type="entry name" value="Sal_SpvB"/>
</dbReference>
<dbReference type="Pfam" id="PF05593">
    <property type="entry name" value="RHS_repeat"/>
    <property type="match status" value="1"/>
</dbReference>
<feature type="domain" description="Insecticide toxin TcdB middle/N-terminal" evidence="8">
    <location>
        <begin position="674"/>
        <end position="803"/>
    </location>
</feature>
<dbReference type="RefSeq" id="WP_170142032.1">
    <property type="nucleotide sequence ID" value="NZ_QPJY01000002.1"/>
</dbReference>
<dbReference type="InterPro" id="IPR013517">
    <property type="entry name" value="FG-GAP"/>
</dbReference>
<dbReference type="PANTHER" id="PTHR32305">
    <property type="match status" value="1"/>
</dbReference>
<evidence type="ECO:0000313" key="11">
    <source>
        <dbReference type="Proteomes" id="UP000252707"/>
    </source>
</evidence>
<dbReference type="GO" id="GO:0005737">
    <property type="term" value="C:cytoplasm"/>
    <property type="evidence" value="ECO:0007669"/>
    <property type="project" value="InterPro"/>
</dbReference>
<evidence type="ECO:0000256" key="1">
    <source>
        <dbReference type="ARBA" id="ARBA00004613"/>
    </source>
</evidence>